<name>A0A813ZPB7_9BILA</name>
<comment type="caution">
    <text evidence="3">The sequence shown here is derived from an EMBL/GenBank/DDBJ whole genome shotgun (WGS) entry which is preliminary data.</text>
</comment>
<dbReference type="PANTHER" id="PTHR21512:SF5">
    <property type="entry name" value="TRAFFICKING PROTEIN PARTICLE COMPLEX SUBUNIT 9"/>
    <property type="match status" value="1"/>
</dbReference>
<gene>
    <name evidence="3" type="ORF">OXX778_LOCUS11388</name>
</gene>
<dbReference type="Proteomes" id="UP000663879">
    <property type="component" value="Unassembled WGS sequence"/>
</dbReference>
<accession>A0A813ZPB7</accession>
<evidence type="ECO:0000313" key="4">
    <source>
        <dbReference type="Proteomes" id="UP000663879"/>
    </source>
</evidence>
<protein>
    <recommendedName>
        <fullName evidence="2">Trs120/TRAPPC9 N-terminal domain-containing protein</fullName>
    </recommendedName>
</protein>
<evidence type="ECO:0000313" key="3">
    <source>
        <dbReference type="EMBL" id="CAF0900744.1"/>
    </source>
</evidence>
<dbReference type="GO" id="GO:0005802">
    <property type="term" value="C:trans-Golgi network"/>
    <property type="evidence" value="ECO:0007669"/>
    <property type="project" value="TreeGrafter"/>
</dbReference>
<organism evidence="3 4">
    <name type="scientific">Brachionus calyciflorus</name>
    <dbReference type="NCBI Taxonomy" id="104777"/>
    <lineage>
        <taxon>Eukaryota</taxon>
        <taxon>Metazoa</taxon>
        <taxon>Spiralia</taxon>
        <taxon>Gnathifera</taxon>
        <taxon>Rotifera</taxon>
        <taxon>Eurotatoria</taxon>
        <taxon>Monogononta</taxon>
        <taxon>Pseudotrocha</taxon>
        <taxon>Ploima</taxon>
        <taxon>Brachionidae</taxon>
        <taxon>Brachionus</taxon>
    </lineage>
</organism>
<evidence type="ECO:0000256" key="1">
    <source>
        <dbReference type="ARBA" id="ARBA00008459"/>
    </source>
</evidence>
<dbReference type="InterPro" id="IPR058563">
    <property type="entry name" value="Trs120_TRAPPC9_N"/>
</dbReference>
<dbReference type="EMBL" id="CAJNOC010001923">
    <property type="protein sequence ID" value="CAF0900744.1"/>
    <property type="molecule type" value="Genomic_DNA"/>
</dbReference>
<evidence type="ECO:0000259" key="2">
    <source>
        <dbReference type="Pfam" id="PF08626"/>
    </source>
</evidence>
<dbReference type="Pfam" id="PF08626">
    <property type="entry name" value="TRAPPC9-Trs120"/>
    <property type="match status" value="1"/>
</dbReference>
<keyword evidence="4" id="KW-1185">Reference proteome</keyword>
<sequence length="1270" mass="149820">MNIDFDYKITDPNKILFLVKDLLEKDHFTLKSNSCDCFNDYECHHLPNHHLNESIDLNQNRIGSKCSYCQFFDLLSENYTSFRINIENSNKNSQKQNVYLRYKKRYYTTDVIDWFEFQPWKCPFGLIGYASCKTLNDVKTAVEKFEHEKLKYNKSLVVSKIIIDFHMQHEMSEEFQKTIKINHLNKQPVLDSFSYPSLEMDSVSILDASSLLHTSSFENVSNFLTDNISLVHSDGNLNPNLNSPQLQNPESPEQNLNFDRSEVNALLRPYENDLVYLDFLFAQGSDRISALLDSERSNILRHLEDCVNQIFKKFYNLVKSLNPNDDNKLNFYSEYLKAPFEITTDSNMNSSLSIRLINKSLVKGRMNKHKGDYYMMMNFIDNATLHYLNAQKYAKEENDFIWLSSVLEGLCAASYIYSDKKSLDVNSNSLENYATQNDENVEAKISKSKTIKSMFKNLVNNDPDVAKNRIKISDFMKNYQQIMSYYHNTQATKIMSLEVSLMITKFFLEKNLPFEVLEFIKNAIYISNVSISEEEKIRRYLEIALIYEKMNMNHSASFYKSISIGRIFRITENNPMIIENSYFKCLLKKCIDMLVSLFDDMKIISQAIYNCKDLIKTKNKYSGFPDAKKRVIIHLIQFYQYFGNSFESLKYVKYLIHELCDTLTDGEIEAYMERFMTLMEKNMNLEQMKNDPFYTKFYKFPLLNSLSPIVFKSCYNTSSPIKSDQTSKSIYIVRQQTAFESMRKPKIFTFPIDNLNKIEFKFTNILPIQMKIKSIDLIAESKTNNDNNPKEQFLISLVKFDEPTQREIILEPKSNSVKINLGFVFNNLGNYLIIGYELTTFNNKETIYFSEIIFKKKNKYSNTTSSIEKSYQFDMVPKIPIIKQIRLIRQNFSNQVFHVDQTKNLIVESFLGNKVNFLVDLIQEYEAEEMEILKYRFNILNDQQAQRLNCKIDFTKTDNFYLSIDSTEFKFDSIFKDLELNKDQEQTANKELELKNFLEIKYTNNTGLENNLCNNFKVQTLIKFTQPIYAKLININDVNENEFEVVVFIENLLKNDSIKVHLGNSKEEIIESLSSLEIRKTINKFELFSLLSYEDFNKTSIDNLNKFLNIHFSIDSDPSKFKILFSHSVTNLMSYLDKIYKFPFKLVTELSKEIKSQFISYSIMMIVFNNTEFKHLNNKYNFKAKIIDKIGNFYISKNFSWRLRDLSMDYWCKEMRLMFKNNLTNEPDELSLENKNFFLIKFYLKDEKSSNLIKWTFRFDTTNKFSYIFS</sequence>
<dbReference type="OrthoDB" id="27962at2759"/>
<dbReference type="PANTHER" id="PTHR21512">
    <property type="entry name" value="TRAFFICKING PROTEIN PARTICLE COMPLEX SUBUNIT 9"/>
    <property type="match status" value="1"/>
</dbReference>
<dbReference type="InterPro" id="IPR013935">
    <property type="entry name" value="Trs120_TRAPPC9"/>
</dbReference>
<proteinExistence type="inferred from homology"/>
<reference evidence="3" key="1">
    <citation type="submission" date="2021-02" db="EMBL/GenBank/DDBJ databases">
        <authorList>
            <person name="Nowell W R."/>
        </authorList>
    </citation>
    <scope>NUCLEOTIDE SEQUENCE</scope>
    <source>
        <strain evidence="3">Ploen Becks lab</strain>
    </source>
</reference>
<feature type="domain" description="Trs120/TRAPPC9 N-terminal" evidence="2">
    <location>
        <begin position="106"/>
        <end position="413"/>
    </location>
</feature>
<dbReference type="AlphaFoldDB" id="A0A813ZPB7"/>
<comment type="similarity">
    <text evidence="1">Belongs to the NIBP family.</text>
</comment>